<proteinExistence type="predicted"/>
<comment type="caution">
    <text evidence="1">The sequence shown here is derived from an EMBL/GenBank/DDBJ whole genome shotgun (WGS) entry which is preliminary data.</text>
</comment>
<sequence>MIGMSSPLKDTSNTLTGYPLKLVCAESQRNGKVLATIKHINTASSKVISIENLLKEDKLIESLSPYDCFMLSFIQNLEKSTHRIHYVNQQERMDKIPALLTISSIGYTPATGMQAELSIKGTKKKEFFPLDKIDEHKDLIQALSQKEAIYLGSLNLSNNKELLQQVTAKRQQSKTNPVYVLGNTTKLKFFTEFCCLYIVTLLVANFSRYNLLQLTYHLQTVCRYDLAQGF</sequence>
<dbReference type="Proteomes" id="UP000094329">
    <property type="component" value="Unassembled WGS sequence"/>
</dbReference>
<gene>
    <name evidence="1" type="ORF">BGC07_10840</name>
</gene>
<name>A0ABX3A6R2_9GAMM</name>
<dbReference type="EMBL" id="MDTU01000001">
    <property type="protein sequence ID" value="ODN43328.1"/>
    <property type="molecule type" value="Genomic_DNA"/>
</dbReference>
<evidence type="ECO:0000313" key="1">
    <source>
        <dbReference type="EMBL" id="ODN43328.1"/>
    </source>
</evidence>
<accession>A0ABX3A6R2</accession>
<organism evidence="1 2">
    <name type="scientific">Piscirickettsia litoralis</name>
    <dbReference type="NCBI Taxonomy" id="1891921"/>
    <lineage>
        <taxon>Bacteria</taxon>
        <taxon>Pseudomonadati</taxon>
        <taxon>Pseudomonadota</taxon>
        <taxon>Gammaproteobacteria</taxon>
        <taxon>Thiotrichales</taxon>
        <taxon>Piscirickettsiaceae</taxon>
        <taxon>Piscirickettsia</taxon>
    </lineage>
</organism>
<dbReference type="RefSeq" id="WP_069313125.1">
    <property type="nucleotide sequence ID" value="NZ_MDTU01000001.1"/>
</dbReference>
<keyword evidence="2" id="KW-1185">Reference proteome</keyword>
<evidence type="ECO:0000313" key="2">
    <source>
        <dbReference type="Proteomes" id="UP000094329"/>
    </source>
</evidence>
<protein>
    <submittedName>
        <fullName evidence="1">Uncharacterized protein</fullName>
    </submittedName>
</protein>
<reference evidence="1 2" key="1">
    <citation type="submission" date="2016-08" db="EMBL/GenBank/DDBJ databases">
        <title>Draft genome sequence of Candidatus Piscirickettsia litoralis, from seawater.</title>
        <authorList>
            <person name="Wan X."/>
            <person name="Lee A.J."/>
            <person name="Hou S."/>
            <person name="Donachie S.P."/>
        </authorList>
    </citation>
    <scope>NUCLEOTIDE SEQUENCE [LARGE SCALE GENOMIC DNA]</scope>
    <source>
        <strain evidence="1 2">Y2</strain>
    </source>
</reference>